<evidence type="ECO:0000313" key="1">
    <source>
        <dbReference type="EMBL" id="QIG72906.1"/>
    </source>
</evidence>
<protein>
    <recommendedName>
        <fullName evidence="3">Tail tube protein</fullName>
    </recommendedName>
</protein>
<organism evidence="1 2">
    <name type="scientific">Rhizobium phage RHph_Y65</name>
    <dbReference type="NCBI Taxonomy" id="2509785"/>
    <lineage>
        <taxon>Viruses</taxon>
        <taxon>Duplodnaviria</taxon>
        <taxon>Heunggongvirae</taxon>
        <taxon>Uroviricota</taxon>
        <taxon>Caudoviricetes</taxon>
        <taxon>Kleczkowskaviridae</taxon>
        <taxon>Cuauhnahuacvirus</taxon>
        <taxon>Cuauhnahuacvirus Y65</taxon>
    </lineage>
</organism>
<proteinExistence type="predicted"/>
<name>A0A7S5UXV8_9CAUD</name>
<keyword evidence="2" id="KW-1185">Reference proteome</keyword>
<accession>A0A7S5UXV8</accession>
<evidence type="ECO:0000313" key="2">
    <source>
        <dbReference type="Proteomes" id="UP000655883"/>
    </source>
</evidence>
<evidence type="ECO:0008006" key="3">
    <source>
        <dbReference type="Google" id="ProtNLM"/>
    </source>
</evidence>
<dbReference type="Proteomes" id="UP000655883">
    <property type="component" value="Segment"/>
</dbReference>
<sequence length="161" mass="18431">MPFLKSIDQLREVQWGTTNLWDIRIPSAPSPFNAWFPAVDITENRIFSSSFTTPFFLKQYKFPQNSSTPELQMTFADNVKKSLSTWLQAWHDEIYDDSDGVMCIDDAAREIIVCKLDTKKNIIKSTTYFAYPDGNVQESLNSQADLKLYSVAFNVVGHQDS</sequence>
<reference evidence="1 2" key="1">
    <citation type="submission" date="2020-01" db="EMBL/GenBank/DDBJ databases">
        <title>Patterns of diversity and host range of bacteriophage communities associated with bean-nodulatin bacteria.</title>
        <authorList>
            <person name="Vann Cauwenberghe J."/>
            <person name="Santamaria R.I."/>
            <person name="Bustos P."/>
            <person name="Juarez S."/>
            <person name="Gonzalez V."/>
        </authorList>
    </citation>
    <scope>NUCLEOTIDE SEQUENCE [LARGE SCALE GENOMIC DNA]</scope>
    <source>
        <strain evidence="2">RHph</strain>
    </source>
</reference>
<gene>
    <name evidence="1" type="ORF">EVB97_368</name>
</gene>
<dbReference type="EMBL" id="MN988525">
    <property type="protein sequence ID" value="QIG72906.1"/>
    <property type="molecule type" value="Genomic_DNA"/>
</dbReference>